<accession>A0A1I2JKU4</accession>
<organism evidence="1 2">
    <name type="scientific">Thermoflexibacter ruber</name>
    <dbReference type="NCBI Taxonomy" id="1003"/>
    <lineage>
        <taxon>Bacteria</taxon>
        <taxon>Pseudomonadati</taxon>
        <taxon>Bacteroidota</taxon>
        <taxon>Cytophagia</taxon>
        <taxon>Cytophagales</taxon>
        <taxon>Thermoflexibacteraceae</taxon>
        <taxon>Thermoflexibacter</taxon>
    </lineage>
</organism>
<gene>
    <name evidence="1" type="ORF">SAMN04488541_10539</name>
</gene>
<protein>
    <submittedName>
        <fullName evidence="1">Uncharacterized protein</fullName>
    </submittedName>
</protein>
<dbReference type="Proteomes" id="UP000199513">
    <property type="component" value="Unassembled WGS sequence"/>
</dbReference>
<dbReference type="EMBL" id="FONY01000053">
    <property type="protein sequence ID" value="SFF54590.1"/>
    <property type="molecule type" value="Genomic_DNA"/>
</dbReference>
<proteinExistence type="predicted"/>
<dbReference type="AlphaFoldDB" id="A0A1I2JKU4"/>
<evidence type="ECO:0000313" key="2">
    <source>
        <dbReference type="Proteomes" id="UP000199513"/>
    </source>
</evidence>
<name>A0A1I2JKU4_9BACT</name>
<evidence type="ECO:0000313" key="1">
    <source>
        <dbReference type="EMBL" id="SFF54590.1"/>
    </source>
</evidence>
<reference evidence="1 2" key="1">
    <citation type="submission" date="2016-10" db="EMBL/GenBank/DDBJ databases">
        <authorList>
            <person name="de Groot N.N."/>
        </authorList>
    </citation>
    <scope>NUCLEOTIDE SEQUENCE [LARGE SCALE GENOMIC DNA]</scope>
    <source>
        <strain>GEY</strain>
        <strain evidence="2">DSM 9560</strain>
    </source>
</reference>
<dbReference type="OrthoDB" id="1467542at2"/>
<dbReference type="RefSeq" id="WP_091549251.1">
    <property type="nucleotide sequence ID" value="NZ_FONY01000053.1"/>
</dbReference>
<sequence length="133" mass="15500">MQIVDIHIEAARIQQEIEEYLGIEGNLIFDYITEAGKVKLNLITVNKRHAQSFLFHSEVGIDKIDALKKMLEYVQTYKEKENSYTIQWTAKDSKELQTSYFRARNIYEALDKLYYGRDMNAITVFSVVLNPVA</sequence>
<dbReference type="STRING" id="1003.SAMN04488541_10539"/>
<keyword evidence="2" id="KW-1185">Reference proteome</keyword>